<dbReference type="InterPro" id="IPR002938">
    <property type="entry name" value="FAD-bd"/>
</dbReference>
<dbReference type="InterPro" id="IPR036188">
    <property type="entry name" value="FAD/NAD-bd_sf"/>
</dbReference>
<reference evidence="5 6" key="1">
    <citation type="submission" date="2014-10" db="EMBL/GenBank/DDBJ databases">
        <authorList>
            <person name="Seo M.-J."/>
            <person name="Seok Y.J."/>
            <person name="Cha I.-T."/>
        </authorList>
    </citation>
    <scope>NUCLEOTIDE SEQUENCE [LARGE SCALE GENOMIC DNA]</scope>
    <source>
        <strain evidence="5 6">NEU</strain>
    </source>
</reference>
<evidence type="ECO:0000313" key="5">
    <source>
        <dbReference type="EMBL" id="OIJ43131.1"/>
    </source>
</evidence>
<evidence type="ECO:0000259" key="4">
    <source>
        <dbReference type="Pfam" id="PF01494"/>
    </source>
</evidence>
<dbReference type="GO" id="GO:0016709">
    <property type="term" value="F:oxidoreductase activity, acting on paired donors, with incorporation or reduction of molecular oxygen, NAD(P)H as one donor, and incorporation of one atom of oxygen"/>
    <property type="evidence" value="ECO:0007669"/>
    <property type="project" value="UniProtKB-ARBA"/>
</dbReference>
<dbReference type="PANTHER" id="PTHR43004">
    <property type="entry name" value="TRK SYSTEM POTASSIUM UPTAKE PROTEIN"/>
    <property type="match status" value="1"/>
</dbReference>
<organism evidence="5 6">
    <name type="scientific">Massilia timonae</name>
    <dbReference type="NCBI Taxonomy" id="47229"/>
    <lineage>
        <taxon>Bacteria</taxon>
        <taxon>Pseudomonadati</taxon>
        <taxon>Pseudomonadota</taxon>
        <taxon>Betaproteobacteria</taxon>
        <taxon>Burkholderiales</taxon>
        <taxon>Oxalobacteraceae</taxon>
        <taxon>Telluria group</taxon>
        <taxon>Massilia</taxon>
    </lineage>
</organism>
<dbReference type="Pfam" id="PF01494">
    <property type="entry name" value="FAD_binding_3"/>
    <property type="match status" value="1"/>
</dbReference>
<accession>A0A1S2NDF5</accession>
<gene>
    <name evidence="5" type="ORF">LO55_2331</name>
</gene>
<comment type="cofactor">
    <cofactor evidence="1">
        <name>FAD</name>
        <dbReference type="ChEBI" id="CHEBI:57692"/>
    </cofactor>
</comment>
<proteinExistence type="predicted"/>
<comment type="caution">
    <text evidence="5">The sequence shown here is derived from an EMBL/GenBank/DDBJ whole genome shotgun (WGS) entry which is preliminary data.</text>
</comment>
<dbReference type="InterPro" id="IPR050641">
    <property type="entry name" value="RIFMO-like"/>
</dbReference>
<name>A0A1S2NDF5_9BURK</name>
<dbReference type="Gene3D" id="3.30.70.2450">
    <property type="match status" value="1"/>
</dbReference>
<evidence type="ECO:0000313" key="6">
    <source>
        <dbReference type="Proteomes" id="UP000180246"/>
    </source>
</evidence>
<protein>
    <submittedName>
        <fullName evidence="5">FAD dependent oxidoreductase family protein</fullName>
    </submittedName>
</protein>
<dbReference type="Proteomes" id="UP000180246">
    <property type="component" value="Unassembled WGS sequence"/>
</dbReference>
<dbReference type="PRINTS" id="PR00420">
    <property type="entry name" value="RNGMNOXGNASE"/>
</dbReference>
<dbReference type="Gene3D" id="3.50.50.60">
    <property type="entry name" value="FAD/NAD(P)-binding domain"/>
    <property type="match status" value="1"/>
</dbReference>
<evidence type="ECO:0000256" key="2">
    <source>
        <dbReference type="ARBA" id="ARBA00022630"/>
    </source>
</evidence>
<dbReference type="AlphaFoldDB" id="A0A1S2NDF5"/>
<keyword evidence="3" id="KW-0274">FAD</keyword>
<dbReference type="EMBL" id="JRYB01000001">
    <property type="protein sequence ID" value="OIJ43131.1"/>
    <property type="molecule type" value="Genomic_DNA"/>
</dbReference>
<dbReference type="SUPFAM" id="SSF51905">
    <property type="entry name" value="FAD/NAD(P)-binding domain"/>
    <property type="match status" value="1"/>
</dbReference>
<keyword evidence="2" id="KW-0285">Flavoprotein</keyword>
<sequence length="511" mass="56018">MDRYDVLIAGAGPTGLVLALWLARQGVKVAVVDKAAQPGTTSRAMAVQARTLELYRQLGLADETIAAGKRNIALNMWVRGKRRARLSFQDAGEKLTPYPFVLVYPQDLHERLLLRHLGQAGVQVQRPVELVAFEDREDYVVARLRDADGGLRECEARFLAGCDGASSTVRQKLGAGFPGGTYDHVFYVADVQAAGVAADGEVHVSLETSDFVIMLPYTDTGRGRLIGTVHRISTDSHGAGPYTFDDVGHSALSSLGLRVDQVHWFSTYRVHHRVTSHYRSGQVFLVGDAAHVHSPAGGQGMNTGIGDAVNLAWKLAAVVRHDAPDSLLDSYETERLAFARKLVDTTDRMFNFITAEGNFADFVRTRIAPLFATVAYGVDTVRELIFKIVSQITISYHDSPLSIGSAGSVKAGDRLPWVDADGADNHAPLENMDWQVQVYGEAGDGLRAWCQLHGMPLREFAWSARHEAAGFARNAHYLVRPDGHVALCDPGHGPDALAHYFRDRAYRRFCD</sequence>
<dbReference type="GO" id="GO:0071949">
    <property type="term" value="F:FAD binding"/>
    <property type="evidence" value="ECO:0007669"/>
    <property type="project" value="InterPro"/>
</dbReference>
<dbReference type="PANTHER" id="PTHR43004:SF19">
    <property type="entry name" value="BINDING MONOOXYGENASE, PUTATIVE (JCVI)-RELATED"/>
    <property type="match status" value="1"/>
</dbReference>
<dbReference type="RefSeq" id="WP_005665675.1">
    <property type="nucleotide sequence ID" value="NZ_JRYB01000001.1"/>
</dbReference>
<feature type="domain" description="FAD-binding" evidence="4">
    <location>
        <begin position="4"/>
        <end position="345"/>
    </location>
</feature>
<evidence type="ECO:0000256" key="3">
    <source>
        <dbReference type="ARBA" id="ARBA00022827"/>
    </source>
</evidence>
<evidence type="ECO:0000256" key="1">
    <source>
        <dbReference type="ARBA" id="ARBA00001974"/>
    </source>
</evidence>